<comment type="caution">
    <text evidence="2">The sequence shown here is derived from an EMBL/GenBank/DDBJ whole genome shotgun (WGS) entry which is preliminary data.</text>
</comment>
<dbReference type="EMBL" id="CAJVPK010001014">
    <property type="protein sequence ID" value="CAG8565473.1"/>
    <property type="molecule type" value="Genomic_DNA"/>
</dbReference>
<feature type="transmembrane region" description="Helical" evidence="1">
    <location>
        <begin position="54"/>
        <end position="79"/>
    </location>
</feature>
<proteinExistence type="predicted"/>
<keyword evidence="1" id="KW-0472">Membrane</keyword>
<keyword evidence="3" id="KW-1185">Reference proteome</keyword>
<gene>
    <name evidence="2" type="ORF">DEBURN_LOCUS7803</name>
</gene>
<evidence type="ECO:0000313" key="3">
    <source>
        <dbReference type="Proteomes" id="UP000789706"/>
    </source>
</evidence>
<organism evidence="2 3">
    <name type="scientific">Diversispora eburnea</name>
    <dbReference type="NCBI Taxonomy" id="1213867"/>
    <lineage>
        <taxon>Eukaryota</taxon>
        <taxon>Fungi</taxon>
        <taxon>Fungi incertae sedis</taxon>
        <taxon>Mucoromycota</taxon>
        <taxon>Glomeromycotina</taxon>
        <taxon>Glomeromycetes</taxon>
        <taxon>Diversisporales</taxon>
        <taxon>Diversisporaceae</taxon>
        <taxon>Diversispora</taxon>
    </lineage>
</organism>
<reference evidence="2" key="1">
    <citation type="submission" date="2021-06" db="EMBL/GenBank/DDBJ databases">
        <authorList>
            <person name="Kallberg Y."/>
            <person name="Tangrot J."/>
            <person name="Rosling A."/>
        </authorList>
    </citation>
    <scope>NUCLEOTIDE SEQUENCE</scope>
    <source>
        <strain evidence="2">AZ414A</strain>
    </source>
</reference>
<feature type="transmembrane region" description="Helical" evidence="1">
    <location>
        <begin position="28"/>
        <end position="48"/>
    </location>
</feature>
<evidence type="ECO:0000256" key="1">
    <source>
        <dbReference type="SAM" id="Phobius"/>
    </source>
</evidence>
<name>A0A9N9FYQ1_9GLOM</name>
<evidence type="ECO:0000313" key="2">
    <source>
        <dbReference type="EMBL" id="CAG8565473.1"/>
    </source>
</evidence>
<feature type="transmembrane region" description="Helical" evidence="1">
    <location>
        <begin position="116"/>
        <end position="135"/>
    </location>
</feature>
<feature type="transmembrane region" description="Helical" evidence="1">
    <location>
        <begin position="91"/>
        <end position="110"/>
    </location>
</feature>
<dbReference type="Proteomes" id="UP000789706">
    <property type="component" value="Unassembled WGS sequence"/>
</dbReference>
<protein>
    <submittedName>
        <fullName evidence="2">1555_t:CDS:1</fullName>
    </submittedName>
</protein>
<keyword evidence="1" id="KW-0812">Transmembrane</keyword>
<sequence>YGPEKKPWFDKMANFFESQQFSRNITKVLNLLIVSFIILWYDIIWWTALGIVSIRYHTFGLIMMMFLTVVPICLLSYFAVVDEINNRLSQILSLLSFAFLLIFQSLWFSICFPISSYITKSIIGLTLLSVGRIIYYMTYKDSGDHGFFNGFKKGISKRGENHETNLKVEDQNVQNAHGRGRFDGFKKRITKKFEKNHDENVENVDDIEDGQSVPDGRNVQNDRNVHGFFNGVKKGISKKFEKKKRETIDNVDVEVVQDDQNVQNQNQHVHVQGPQNVQQYGQFGQNQYVHVQEPQNIPYGQNVQNQDVNVQGPQNVQQYGQYSQNQYVHVQDPRNIPYVRDDYETIKILSFNNEMG</sequence>
<keyword evidence="1" id="KW-1133">Transmembrane helix</keyword>
<dbReference type="OrthoDB" id="2363627at2759"/>
<dbReference type="AlphaFoldDB" id="A0A9N9FYQ1"/>
<accession>A0A9N9FYQ1</accession>
<feature type="non-terminal residue" evidence="2">
    <location>
        <position position="356"/>
    </location>
</feature>